<dbReference type="InterPro" id="IPR036165">
    <property type="entry name" value="YefM-like_sf"/>
</dbReference>
<comment type="caution">
    <text evidence="3">The sequence shown here is derived from an EMBL/GenBank/DDBJ whole genome shotgun (WGS) entry which is preliminary data.</text>
</comment>
<dbReference type="PANTHER" id="PTHR33713">
    <property type="entry name" value="ANTITOXIN YAFN-RELATED"/>
    <property type="match status" value="1"/>
</dbReference>
<accession>A0ABP6UEE0</accession>
<reference evidence="4" key="1">
    <citation type="journal article" date="2019" name="Int. J. Syst. Evol. Microbiol.">
        <title>The Global Catalogue of Microorganisms (GCM) 10K type strain sequencing project: providing services to taxonomists for standard genome sequencing and annotation.</title>
        <authorList>
            <consortium name="The Broad Institute Genomics Platform"/>
            <consortium name="The Broad Institute Genome Sequencing Center for Infectious Disease"/>
            <person name="Wu L."/>
            <person name="Ma J."/>
        </authorList>
    </citation>
    <scope>NUCLEOTIDE SEQUENCE [LARGE SCALE GENOMIC DNA]</scope>
    <source>
        <strain evidence="4">JCM 4816</strain>
    </source>
</reference>
<evidence type="ECO:0000256" key="1">
    <source>
        <dbReference type="ARBA" id="ARBA00009981"/>
    </source>
</evidence>
<proteinExistence type="inferred from homology"/>
<comment type="similarity">
    <text evidence="1 2">Belongs to the phD/YefM antitoxin family.</text>
</comment>
<gene>
    <name evidence="3" type="ORF">GCM10019016_130970</name>
</gene>
<dbReference type="NCBIfam" id="TIGR01552">
    <property type="entry name" value="phd_fam"/>
    <property type="match status" value="1"/>
</dbReference>
<dbReference type="Gene3D" id="3.40.1620.10">
    <property type="entry name" value="YefM-like domain"/>
    <property type="match status" value="1"/>
</dbReference>
<evidence type="ECO:0000256" key="2">
    <source>
        <dbReference type="RuleBase" id="RU362080"/>
    </source>
</evidence>
<evidence type="ECO:0000313" key="3">
    <source>
        <dbReference type="EMBL" id="GAA3505982.1"/>
    </source>
</evidence>
<dbReference type="SUPFAM" id="SSF143120">
    <property type="entry name" value="YefM-like"/>
    <property type="match status" value="1"/>
</dbReference>
<name>A0ABP6UEE0_9ACTN</name>
<comment type="function">
    <text evidence="2">Antitoxin component of a type II toxin-antitoxin (TA) system.</text>
</comment>
<dbReference type="InterPro" id="IPR006442">
    <property type="entry name" value="Antitoxin_Phd/YefM"/>
</dbReference>
<dbReference type="Proteomes" id="UP001501455">
    <property type="component" value="Unassembled WGS sequence"/>
</dbReference>
<sequence length="93" mass="10956">MYRRRMTQMPIESIRDVRAHLAEVVERADRDDTPTVITRHGRQVAAVVSIEVLRKYQEWEEREINRIIDERMASPAPGVPIEDVMRETLERGE</sequence>
<evidence type="ECO:0000313" key="4">
    <source>
        <dbReference type="Proteomes" id="UP001501455"/>
    </source>
</evidence>
<dbReference type="InterPro" id="IPR051405">
    <property type="entry name" value="phD/YefM_antitoxin"/>
</dbReference>
<dbReference type="Pfam" id="PF02604">
    <property type="entry name" value="PhdYeFM_antitox"/>
    <property type="match status" value="1"/>
</dbReference>
<keyword evidence="4" id="KW-1185">Reference proteome</keyword>
<protein>
    <recommendedName>
        <fullName evidence="2">Antitoxin</fullName>
    </recommendedName>
</protein>
<dbReference type="PANTHER" id="PTHR33713:SF10">
    <property type="entry name" value="ANTITOXIN YAFN"/>
    <property type="match status" value="1"/>
</dbReference>
<organism evidence="3 4">
    <name type="scientific">Streptomyces prasinosporus</name>
    <dbReference type="NCBI Taxonomy" id="68256"/>
    <lineage>
        <taxon>Bacteria</taxon>
        <taxon>Bacillati</taxon>
        <taxon>Actinomycetota</taxon>
        <taxon>Actinomycetes</taxon>
        <taxon>Kitasatosporales</taxon>
        <taxon>Streptomycetaceae</taxon>
        <taxon>Streptomyces</taxon>
        <taxon>Streptomyces albogriseolus group</taxon>
    </lineage>
</organism>
<dbReference type="EMBL" id="BAAAXF010000088">
    <property type="protein sequence ID" value="GAA3505982.1"/>
    <property type="molecule type" value="Genomic_DNA"/>
</dbReference>